<dbReference type="InterPro" id="IPR051707">
    <property type="entry name" value="PI-Interact_SigTrans_Reg"/>
</dbReference>
<dbReference type="Pfam" id="PF00169">
    <property type="entry name" value="PH"/>
    <property type="match status" value="1"/>
</dbReference>
<evidence type="ECO:0000313" key="3">
    <source>
        <dbReference type="Proteomes" id="UP001567538"/>
    </source>
</evidence>
<name>A0ABD1GNV7_SALDI</name>
<dbReference type="PANTHER" id="PTHR14336:SF8">
    <property type="entry name" value="PROTEIN OPY1"/>
    <property type="match status" value="1"/>
</dbReference>
<dbReference type="PROSITE" id="PS50003">
    <property type="entry name" value="PH_DOMAIN"/>
    <property type="match status" value="1"/>
</dbReference>
<evidence type="ECO:0000313" key="2">
    <source>
        <dbReference type="EMBL" id="KAL1544773.1"/>
    </source>
</evidence>
<dbReference type="PANTHER" id="PTHR14336">
    <property type="entry name" value="TANDEM PH DOMAIN CONTAINING PROTEIN"/>
    <property type="match status" value="1"/>
</dbReference>
<dbReference type="Gene3D" id="2.30.29.30">
    <property type="entry name" value="Pleckstrin-homology domain (PH domain)/Phosphotyrosine-binding domain (PTB)"/>
    <property type="match status" value="1"/>
</dbReference>
<dbReference type="SUPFAM" id="SSF50729">
    <property type="entry name" value="PH domain-like"/>
    <property type="match status" value="1"/>
</dbReference>
<dbReference type="AlphaFoldDB" id="A0ABD1GNV7"/>
<organism evidence="2 3">
    <name type="scientific">Salvia divinorum</name>
    <name type="common">Maria pastora</name>
    <name type="synonym">Diviner's sage</name>
    <dbReference type="NCBI Taxonomy" id="28513"/>
    <lineage>
        <taxon>Eukaryota</taxon>
        <taxon>Viridiplantae</taxon>
        <taxon>Streptophyta</taxon>
        <taxon>Embryophyta</taxon>
        <taxon>Tracheophyta</taxon>
        <taxon>Spermatophyta</taxon>
        <taxon>Magnoliopsida</taxon>
        <taxon>eudicotyledons</taxon>
        <taxon>Gunneridae</taxon>
        <taxon>Pentapetalae</taxon>
        <taxon>asterids</taxon>
        <taxon>lamiids</taxon>
        <taxon>Lamiales</taxon>
        <taxon>Lamiaceae</taxon>
        <taxon>Nepetoideae</taxon>
        <taxon>Mentheae</taxon>
        <taxon>Salviinae</taxon>
        <taxon>Salvia</taxon>
        <taxon>Salvia subgen. Calosphace</taxon>
    </lineage>
</organism>
<proteinExistence type="predicted"/>
<reference evidence="2 3" key="1">
    <citation type="submission" date="2024-06" db="EMBL/GenBank/DDBJ databases">
        <title>A chromosome level genome sequence of Diviner's sage (Salvia divinorum).</title>
        <authorList>
            <person name="Ford S.A."/>
            <person name="Ro D.-K."/>
            <person name="Ness R.W."/>
            <person name="Phillips M.A."/>
        </authorList>
    </citation>
    <scope>NUCLEOTIDE SEQUENCE [LARGE SCALE GENOMIC DNA]</scope>
    <source>
        <strain evidence="2">SAF-2024a</strain>
        <tissue evidence="2">Leaf</tissue>
    </source>
</reference>
<dbReference type="EMBL" id="JBEAFC010000008">
    <property type="protein sequence ID" value="KAL1544773.1"/>
    <property type="molecule type" value="Genomic_DNA"/>
</dbReference>
<dbReference type="Proteomes" id="UP001567538">
    <property type="component" value="Unassembled WGS sequence"/>
</dbReference>
<keyword evidence="3" id="KW-1185">Reference proteome</keyword>
<accession>A0ABD1GNV7</accession>
<evidence type="ECO:0000259" key="1">
    <source>
        <dbReference type="PROSITE" id="PS50003"/>
    </source>
</evidence>
<dbReference type="FunFam" id="2.30.29.30:FF:000286">
    <property type="entry name" value="PH-protein kinase domain containing protein"/>
    <property type="match status" value="1"/>
</dbReference>
<dbReference type="InterPro" id="IPR001849">
    <property type="entry name" value="PH_domain"/>
</dbReference>
<protein>
    <submittedName>
        <fullName evidence="2">Fatty acid synthase subunit beta</fullName>
    </submittedName>
</protein>
<comment type="caution">
    <text evidence="2">The sequence shown here is derived from an EMBL/GenBank/DDBJ whole genome shotgun (WGS) entry which is preliminary data.</text>
</comment>
<sequence length="147" mass="17183">MVSLWRAAMSSSEANGDDYDGVEFWGMAERVGWLTKQGEYIKTWRRRRRWRWFVLKQGKLFWFKESNVTRGSRPRGVIPVGDCLTVKGAGTCSNRLFAFELSTWNETMYFIADTEEEEDWINSIGQSIVQSSRSVTDEEILDYDSRK</sequence>
<dbReference type="SMART" id="SM00233">
    <property type="entry name" value="PH"/>
    <property type="match status" value="1"/>
</dbReference>
<gene>
    <name evidence="2" type="primary">PH1</name>
    <name evidence="2" type="ORF">AAHA92_21578</name>
</gene>
<feature type="domain" description="PH" evidence="1">
    <location>
        <begin position="27"/>
        <end position="129"/>
    </location>
</feature>
<dbReference type="InterPro" id="IPR011993">
    <property type="entry name" value="PH-like_dom_sf"/>
</dbReference>